<gene>
    <name evidence="1" type="ORF">C5Y83_12785</name>
</gene>
<dbReference type="SUPFAM" id="SSF49899">
    <property type="entry name" value="Concanavalin A-like lectins/glucanases"/>
    <property type="match status" value="1"/>
</dbReference>
<dbReference type="InterPro" id="IPR013320">
    <property type="entry name" value="ConA-like_dom_sf"/>
</dbReference>
<reference evidence="1 2" key="1">
    <citation type="submission" date="2018-02" db="EMBL/GenBank/DDBJ databases">
        <title>Comparative genomes isolates from brazilian mangrove.</title>
        <authorList>
            <person name="Araujo J.E."/>
            <person name="Taketani R.G."/>
            <person name="Silva M.C.P."/>
            <person name="Loureco M.V."/>
            <person name="Andreote F.D."/>
        </authorList>
    </citation>
    <scope>NUCLEOTIDE SEQUENCE [LARGE SCALE GENOMIC DNA]</scope>
    <source>
        <strain evidence="1 2">Hex-1 MGV</strain>
    </source>
</reference>
<protein>
    <recommendedName>
        <fullName evidence="3">GH16 domain-containing protein</fullName>
    </recommendedName>
</protein>
<dbReference type="Proteomes" id="UP000238322">
    <property type="component" value="Unassembled WGS sequence"/>
</dbReference>
<dbReference type="Gene3D" id="2.60.120.200">
    <property type="match status" value="2"/>
</dbReference>
<dbReference type="OrthoDB" id="9809583at2"/>
<proteinExistence type="predicted"/>
<name>A0A2S8FS98_9BACT</name>
<comment type="caution">
    <text evidence="1">The sequence shown here is derived from an EMBL/GenBank/DDBJ whole genome shotgun (WGS) entry which is preliminary data.</text>
</comment>
<dbReference type="EMBL" id="PUHY01000010">
    <property type="protein sequence ID" value="PQO35045.1"/>
    <property type="molecule type" value="Genomic_DNA"/>
</dbReference>
<dbReference type="CDD" id="cd00413">
    <property type="entry name" value="Glyco_hydrolase_16"/>
    <property type="match status" value="1"/>
</dbReference>
<evidence type="ECO:0000313" key="2">
    <source>
        <dbReference type="Proteomes" id="UP000238322"/>
    </source>
</evidence>
<organism evidence="1 2">
    <name type="scientific">Blastopirellula marina</name>
    <dbReference type="NCBI Taxonomy" id="124"/>
    <lineage>
        <taxon>Bacteria</taxon>
        <taxon>Pseudomonadati</taxon>
        <taxon>Planctomycetota</taxon>
        <taxon>Planctomycetia</taxon>
        <taxon>Pirellulales</taxon>
        <taxon>Pirellulaceae</taxon>
        <taxon>Blastopirellula</taxon>
    </lineage>
</organism>
<evidence type="ECO:0008006" key="3">
    <source>
        <dbReference type="Google" id="ProtNLM"/>
    </source>
</evidence>
<dbReference type="AlphaFoldDB" id="A0A2S8FS98"/>
<sequence length="370" mass="41621">MLFCVVGIVASSVGLARAQDLPSLPPGARLTLEEDWSSEKIDAEKWYVYRKKWGDGNHGVVPENVAIETDEVHGKSRNVLVCTAHGDRYDGPVQGWWGNKTRVGGVIVSQAYFASGRFEVVLKIGTKQSHSGGPADPVKPKGCVPAIWTYGYRWVEGDSARKNAFQADVPLYNPHMPAYNMAVNEYWSELDFPEFGKSGDFNRAMYNTFLQNRHDNRFFDVADAIDGEYHTLTTEWRTQLRPLPGITDKQVVEAEGYYWIHDPAVPFSEYWGNPLKRIGPDQYSLYEGKVATHYLDGKKIAENDKWVPAMAGQLTLGVWLPSWAGPADWKTAQVRFAQVKVWQYDDEGDVRGIMKGRNPNNFAPDGTPLK</sequence>
<evidence type="ECO:0000313" key="1">
    <source>
        <dbReference type="EMBL" id="PQO35045.1"/>
    </source>
</evidence>
<accession>A0A2S8FS98</accession>